<name>A0A1E5HEZ1_9ENTE</name>
<proteinExistence type="inferred from homology"/>
<dbReference type="InterPro" id="IPR015797">
    <property type="entry name" value="NUDIX_hydrolase-like_dom_sf"/>
</dbReference>
<dbReference type="EMBL" id="MIKC01000003">
    <property type="protein sequence ID" value="OEG23509.1"/>
    <property type="molecule type" value="Genomic_DNA"/>
</dbReference>
<dbReference type="PANTHER" id="PTHR43736:SF1">
    <property type="entry name" value="DIHYDRONEOPTERIN TRIPHOSPHATE DIPHOSPHATASE"/>
    <property type="match status" value="1"/>
</dbReference>
<evidence type="ECO:0000256" key="2">
    <source>
        <dbReference type="ARBA" id="ARBA00022801"/>
    </source>
</evidence>
<dbReference type="Pfam" id="PF00293">
    <property type="entry name" value="NUDIX"/>
    <property type="match status" value="1"/>
</dbReference>
<keyword evidence="2" id="KW-0378">Hydrolase</keyword>
<dbReference type="InterPro" id="IPR020476">
    <property type="entry name" value="Nudix_hydrolase"/>
</dbReference>
<dbReference type="PRINTS" id="PR00502">
    <property type="entry name" value="NUDIXFAMILY"/>
</dbReference>
<organism evidence="4 5">
    <name type="scientific">Enterococcus ureilyticus</name>
    <dbReference type="NCBI Taxonomy" id="1131292"/>
    <lineage>
        <taxon>Bacteria</taxon>
        <taxon>Bacillati</taxon>
        <taxon>Bacillota</taxon>
        <taxon>Bacilli</taxon>
        <taxon>Lactobacillales</taxon>
        <taxon>Enterococcaceae</taxon>
        <taxon>Enterococcus</taxon>
    </lineage>
</organism>
<dbReference type="InterPro" id="IPR000086">
    <property type="entry name" value="NUDIX_hydrolase_dom"/>
</dbReference>
<dbReference type="SUPFAM" id="SSF55811">
    <property type="entry name" value="Nudix"/>
    <property type="match status" value="1"/>
</dbReference>
<dbReference type="Proteomes" id="UP000094469">
    <property type="component" value="Unassembled WGS sequence"/>
</dbReference>
<comment type="caution">
    <text evidence="4">The sequence shown here is derived from an EMBL/GenBank/DDBJ whole genome shotgun (WGS) entry which is preliminary data.</text>
</comment>
<dbReference type="RefSeq" id="WP_069638984.1">
    <property type="nucleotide sequence ID" value="NZ_JAFBEZ010000010.1"/>
</dbReference>
<dbReference type="PANTHER" id="PTHR43736">
    <property type="entry name" value="ADP-RIBOSE PYROPHOSPHATASE"/>
    <property type="match status" value="1"/>
</dbReference>
<evidence type="ECO:0000313" key="5">
    <source>
        <dbReference type="Proteomes" id="UP000094469"/>
    </source>
</evidence>
<comment type="similarity">
    <text evidence="1">Belongs to the Nudix hydrolase family.</text>
</comment>
<protein>
    <submittedName>
        <fullName evidence="4">DNA mismatch repair protein MutT</fullName>
    </submittedName>
</protein>
<dbReference type="AlphaFoldDB" id="A0A1E5HEZ1"/>
<dbReference type="PROSITE" id="PS51462">
    <property type="entry name" value="NUDIX"/>
    <property type="match status" value="1"/>
</dbReference>
<evidence type="ECO:0000259" key="3">
    <source>
        <dbReference type="PROSITE" id="PS51462"/>
    </source>
</evidence>
<feature type="domain" description="Nudix hydrolase" evidence="3">
    <location>
        <begin position="3"/>
        <end position="138"/>
    </location>
</feature>
<evidence type="ECO:0000256" key="1">
    <source>
        <dbReference type="ARBA" id="ARBA00005582"/>
    </source>
</evidence>
<dbReference type="Gene3D" id="3.90.79.10">
    <property type="entry name" value="Nucleoside Triphosphate Pyrophosphohydrolase"/>
    <property type="match status" value="1"/>
</dbReference>
<evidence type="ECO:0000313" key="4">
    <source>
        <dbReference type="EMBL" id="OEG23509.1"/>
    </source>
</evidence>
<sequence length="140" mass="16390">MVKNKLIAHILLKIDDKYLFIKRSTIKRGEENFLAGFWDIPGGTVEQGKTPKQTAIREAYEETGLKIYIEKIIHEDSNYDSRKETIFTRLVYEGSIEGEKEITLDPEEYTDFMLATSVIEVPKLVNYLKKYFSKRMVNSW</sequence>
<dbReference type="CDD" id="cd02883">
    <property type="entry name" value="NUDIX_Hydrolase"/>
    <property type="match status" value="1"/>
</dbReference>
<gene>
    <name evidence="4" type="ORF">BCR24_10755</name>
</gene>
<keyword evidence="5" id="KW-1185">Reference proteome</keyword>
<dbReference type="GO" id="GO:0016787">
    <property type="term" value="F:hydrolase activity"/>
    <property type="evidence" value="ECO:0007669"/>
    <property type="project" value="UniProtKB-KW"/>
</dbReference>
<reference evidence="5" key="1">
    <citation type="submission" date="2016-09" db="EMBL/GenBank/DDBJ databases">
        <authorList>
            <person name="Gulvik C.A."/>
        </authorList>
    </citation>
    <scope>NUCLEOTIDE SEQUENCE [LARGE SCALE GENOMIC DNA]</scope>
    <source>
        <strain evidence="5">LMG 26676</strain>
    </source>
</reference>
<accession>A0A1E5HEZ1</accession>